<dbReference type="EMBL" id="CP048409">
    <property type="protein sequence ID" value="QIA08513.1"/>
    <property type="molecule type" value="Genomic_DNA"/>
</dbReference>
<keyword evidence="5 6" id="KW-0472">Membrane</keyword>
<evidence type="ECO:0000256" key="6">
    <source>
        <dbReference type="SAM" id="Phobius"/>
    </source>
</evidence>
<dbReference type="AlphaFoldDB" id="A0A6C0RG63"/>
<evidence type="ECO:0000256" key="1">
    <source>
        <dbReference type="ARBA" id="ARBA00004651"/>
    </source>
</evidence>
<proteinExistence type="predicted"/>
<dbReference type="PANTHER" id="PTHR32309">
    <property type="entry name" value="TYROSINE-PROTEIN KINASE"/>
    <property type="match status" value="1"/>
</dbReference>
<feature type="domain" description="Polysaccharide chain length determinant N-terminal" evidence="7">
    <location>
        <begin position="15"/>
        <end position="68"/>
    </location>
</feature>
<dbReference type="PANTHER" id="PTHR32309:SF31">
    <property type="entry name" value="CAPSULAR EXOPOLYSACCHARIDE FAMILY"/>
    <property type="match status" value="1"/>
</dbReference>
<keyword evidence="2" id="KW-1003">Cell membrane</keyword>
<evidence type="ECO:0000256" key="3">
    <source>
        <dbReference type="ARBA" id="ARBA00022692"/>
    </source>
</evidence>
<gene>
    <name evidence="8" type="ORF">G0Q07_12655</name>
</gene>
<dbReference type="GO" id="GO:0005886">
    <property type="term" value="C:plasma membrane"/>
    <property type="evidence" value="ECO:0007669"/>
    <property type="project" value="UniProtKB-SubCell"/>
</dbReference>
<keyword evidence="3 6" id="KW-0812">Transmembrane</keyword>
<dbReference type="Pfam" id="PF02706">
    <property type="entry name" value="Wzz"/>
    <property type="match status" value="1"/>
</dbReference>
<evidence type="ECO:0000313" key="9">
    <source>
        <dbReference type="Proteomes" id="UP000474630"/>
    </source>
</evidence>
<dbReference type="InterPro" id="IPR003856">
    <property type="entry name" value="LPS_length_determ_N"/>
</dbReference>
<evidence type="ECO:0000256" key="5">
    <source>
        <dbReference type="ARBA" id="ARBA00023136"/>
    </source>
</evidence>
<keyword evidence="9" id="KW-1185">Reference proteome</keyword>
<evidence type="ECO:0000259" key="7">
    <source>
        <dbReference type="Pfam" id="PF02706"/>
    </source>
</evidence>
<sequence>MTNDTKNNQAPMQDDEIDLIALAKTLWESRKFILITVVVFMALGVAVALLTPKEYTASTTLVPQVSDGSSKMGDSPRWRQWQVLTSAT</sequence>
<accession>A0A6C0RG63</accession>
<protein>
    <recommendedName>
        <fullName evidence="7">Polysaccharide chain length determinant N-terminal domain-containing protein</fullName>
    </recommendedName>
</protein>
<organism evidence="8 9">
    <name type="scientific">Draconibacterium halophilum</name>
    <dbReference type="NCBI Taxonomy" id="2706887"/>
    <lineage>
        <taxon>Bacteria</taxon>
        <taxon>Pseudomonadati</taxon>
        <taxon>Bacteroidota</taxon>
        <taxon>Bacteroidia</taxon>
        <taxon>Marinilabiliales</taxon>
        <taxon>Prolixibacteraceae</taxon>
        <taxon>Draconibacterium</taxon>
    </lineage>
</organism>
<dbReference type="Proteomes" id="UP000474630">
    <property type="component" value="Chromosome"/>
</dbReference>
<comment type="subcellular location">
    <subcellularLocation>
        <location evidence="1">Cell membrane</location>
        <topology evidence="1">Multi-pass membrane protein</topology>
    </subcellularLocation>
</comment>
<evidence type="ECO:0000313" key="8">
    <source>
        <dbReference type="EMBL" id="QIA08513.1"/>
    </source>
</evidence>
<dbReference type="KEGG" id="drc:G0Q07_12655"/>
<dbReference type="InterPro" id="IPR050445">
    <property type="entry name" value="Bact_polysacc_biosynth/exp"/>
</dbReference>
<feature type="transmembrane region" description="Helical" evidence="6">
    <location>
        <begin position="32"/>
        <end position="51"/>
    </location>
</feature>
<evidence type="ECO:0000256" key="4">
    <source>
        <dbReference type="ARBA" id="ARBA00022989"/>
    </source>
</evidence>
<evidence type="ECO:0000256" key="2">
    <source>
        <dbReference type="ARBA" id="ARBA00022475"/>
    </source>
</evidence>
<dbReference type="RefSeq" id="WP_163346467.1">
    <property type="nucleotide sequence ID" value="NZ_CP048409.1"/>
</dbReference>
<reference evidence="8 9" key="1">
    <citation type="submission" date="2020-02" db="EMBL/GenBank/DDBJ databases">
        <title>Genome sequencing for Draconibacterium sp. strain M1.</title>
        <authorList>
            <person name="Park S.-J."/>
        </authorList>
    </citation>
    <scope>NUCLEOTIDE SEQUENCE [LARGE SCALE GENOMIC DNA]</scope>
    <source>
        <strain evidence="8 9">M1</strain>
    </source>
</reference>
<name>A0A6C0RG63_9BACT</name>
<keyword evidence="4 6" id="KW-1133">Transmembrane helix</keyword>